<dbReference type="Gene3D" id="3.90.550.10">
    <property type="entry name" value="Spore Coat Polysaccharide Biosynthesis Protein SpsA, Chain A"/>
    <property type="match status" value="1"/>
</dbReference>
<dbReference type="SUPFAM" id="SSF53448">
    <property type="entry name" value="Nucleotide-diphospho-sugar transferases"/>
    <property type="match status" value="1"/>
</dbReference>
<protein>
    <submittedName>
        <fullName evidence="5">Dolichyl-phosphate beta-D-mannosyltransferase</fullName>
    </submittedName>
</protein>
<dbReference type="PANTHER" id="PTHR43398:SF1">
    <property type="entry name" value="DOLICHOL-PHOSPHATE MANNOSYLTRANSFERASE SUBUNIT 1"/>
    <property type="match status" value="1"/>
</dbReference>
<dbReference type="Pfam" id="PF00535">
    <property type="entry name" value="Glycos_transf_2"/>
    <property type="match status" value="1"/>
</dbReference>
<dbReference type="AlphaFoldDB" id="A0A916SJZ9"/>
<dbReference type="FunFam" id="3.90.550.10:FF:000122">
    <property type="entry name" value="Dolichol-phosphate mannosyltransferase subunit 1"/>
    <property type="match status" value="1"/>
</dbReference>
<reference evidence="5" key="1">
    <citation type="journal article" date="2014" name="Int. J. Syst. Evol. Microbiol.">
        <title>Complete genome sequence of Corynebacterium casei LMG S-19264T (=DSM 44701T), isolated from a smear-ripened cheese.</title>
        <authorList>
            <consortium name="US DOE Joint Genome Institute (JGI-PGF)"/>
            <person name="Walter F."/>
            <person name="Albersmeier A."/>
            <person name="Kalinowski J."/>
            <person name="Ruckert C."/>
        </authorList>
    </citation>
    <scope>NUCLEOTIDE SEQUENCE</scope>
    <source>
        <strain evidence="5">CGMCC 1.12813</strain>
    </source>
</reference>
<accession>A0A916SJZ9</accession>
<dbReference type="EMBL" id="BMGB01000001">
    <property type="protein sequence ID" value="GGB03512.1"/>
    <property type="molecule type" value="Genomic_DNA"/>
</dbReference>
<evidence type="ECO:0000256" key="1">
    <source>
        <dbReference type="ARBA" id="ARBA00006739"/>
    </source>
</evidence>
<evidence type="ECO:0000256" key="3">
    <source>
        <dbReference type="ARBA" id="ARBA00022679"/>
    </source>
</evidence>
<keyword evidence="2" id="KW-0328">Glycosyltransferase</keyword>
<gene>
    <name evidence="5" type="ORF">GCM10010979_17730</name>
</gene>
<dbReference type="InterPro" id="IPR001173">
    <property type="entry name" value="Glyco_trans_2-like"/>
</dbReference>
<dbReference type="Proteomes" id="UP000606922">
    <property type="component" value="Unassembled WGS sequence"/>
</dbReference>
<sequence length="245" mass="27085">MLRLAVVIPTYNEVTNVQNLIDAIAEVSVVNSDTDITVVVIDDSSPDGTAALVESLAPGWKSDNLTVRVINKPTKNGLGAAYIYGFSQLQDEGFDYFLQMDADLSHDPRYITGFIHQAKAGVDFVVASRYIPGGGTPDWTWNRRFLSRGGNFYARMVLSRRVSDYTGGFNMYSAALLKRIDVQSITATGYGFLLVLKYRALLTATSLAELPIVFLDRTHGTSKIPRNTLLANFVLVPQIKLRRGR</sequence>
<dbReference type="GO" id="GO:0016020">
    <property type="term" value="C:membrane"/>
    <property type="evidence" value="ECO:0007669"/>
    <property type="project" value="GOC"/>
</dbReference>
<feature type="domain" description="Glycosyltransferase 2-like" evidence="4">
    <location>
        <begin position="6"/>
        <end position="180"/>
    </location>
</feature>
<dbReference type="GO" id="GO:0004582">
    <property type="term" value="F:dolichyl-phosphate beta-D-mannosyltransferase activity"/>
    <property type="evidence" value="ECO:0007669"/>
    <property type="project" value="InterPro"/>
</dbReference>
<name>A0A916SJZ9_9MICO</name>
<comment type="similarity">
    <text evidence="1">Belongs to the glycosyltransferase 2 family.</text>
</comment>
<proteinExistence type="inferred from homology"/>
<evidence type="ECO:0000256" key="2">
    <source>
        <dbReference type="ARBA" id="ARBA00022676"/>
    </source>
</evidence>
<dbReference type="PANTHER" id="PTHR43398">
    <property type="entry name" value="DOLICHOL-PHOSPHATE MANNOSYLTRANSFERASE SUBUNIT 1"/>
    <property type="match status" value="1"/>
</dbReference>
<dbReference type="InterPro" id="IPR039528">
    <property type="entry name" value="DPM1-like"/>
</dbReference>
<organism evidence="5 6">
    <name type="scientific">Conyzicola nivalis</name>
    <dbReference type="NCBI Taxonomy" id="1477021"/>
    <lineage>
        <taxon>Bacteria</taxon>
        <taxon>Bacillati</taxon>
        <taxon>Actinomycetota</taxon>
        <taxon>Actinomycetes</taxon>
        <taxon>Micrococcales</taxon>
        <taxon>Microbacteriaceae</taxon>
        <taxon>Conyzicola</taxon>
    </lineage>
</organism>
<dbReference type="RefSeq" id="WP_188510270.1">
    <property type="nucleotide sequence ID" value="NZ_BMGB01000001.1"/>
</dbReference>
<dbReference type="CDD" id="cd06442">
    <property type="entry name" value="DPM1_like"/>
    <property type="match status" value="1"/>
</dbReference>
<evidence type="ECO:0000313" key="6">
    <source>
        <dbReference type="Proteomes" id="UP000606922"/>
    </source>
</evidence>
<reference evidence="5" key="2">
    <citation type="submission" date="2020-09" db="EMBL/GenBank/DDBJ databases">
        <authorList>
            <person name="Sun Q."/>
            <person name="Zhou Y."/>
        </authorList>
    </citation>
    <scope>NUCLEOTIDE SEQUENCE</scope>
    <source>
        <strain evidence="5">CGMCC 1.12813</strain>
    </source>
</reference>
<keyword evidence="3" id="KW-0808">Transferase</keyword>
<keyword evidence="6" id="KW-1185">Reference proteome</keyword>
<dbReference type="GO" id="GO:0009247">
    <property type="term" value="P:glycolipid biosynthetic process"/>
    <property type="evidence" value="ECO:0007669"/>
    <property type="project" value="TreeGrafter"/>
</dbReference>
<comment type="caution">
    <text evidence="5">The sequence shown here is derived from an EMBL/GenBank/DDBJ whole genome shotgun (WGS) entry which is preliminary data.</text>
</comment>
<evidence type="ECO:0000313" key="5">
    <source>
        <dbReference type="EMBL" id="GGB03512.1"/>
    </source>
</evidence>
<dbReference type="InterPro" id="IPR029044">
    <property type="entry name" value="Nucleotide-diphossugar_trans"/>
</dbReference>
<evidence type="ECO:0000259" key="4">
    <source>
        <dbReference type="Pfam" id="PF00535"/>
    </source>
</evidence>